<name>A0AAD1SRC0_PELCU</name>
<evidence type="ECO:0000313" key="2">
    <source>
        <dbReference type="Proteomes" id="UP001295444"/>
    </source>
</evidence>
<dbReference type="EMBL" id="OW240918">
    <property type="protein sequence ID" value="CAH2305164.1"/>
    <property type="molecule type" value="Genomic_DNA"/>
</dbReference>
<protein>
    <submittedName>
        <fullName evidence="1">Uncharacterized protein</fullName>
    </submittedName>
</protein>
<reference evidence="1" key="1">
    <citation type="submission" date="2022-03" db="EMBL/GenBank/DDBJ databases">
        <authorList>
            <person name="Alioto T."/>
            <person name="Alioto T."/>
            <person name="Gomez Garrido J."/>
        </authorList>
    </citation>
    <scope>NUCLEOTIDE SEQUENCE</scope>
</reference>
<organism evidence="1 2">
    <name type="scientific">Pelobates cultripes</name>
    <name type="common">Western spadefoot toad</name>
    <dbReference type="NCBI Taxonomy" id="61616"/>
    <lineage>
        <taxon>Eukaryota</taxon>
        <taxon>Metazoa</taxon>
        <taxon>Chordata</taxon>
        <taxon>Craniata</taxon>
        <taxon>Vertebrata</taxon>
        <taxon>Euteleostomi</taxon>
        <taxon>Amphibia</taxon>
        <taxon>Batrachia</taxon>
        <taxon>Anura</taxon>
        <taxon>Pelobatoidea</taxon>
        <taxon>Pelobatidae</taxon>
        <taxon>Pelobates</taxon>
    </lineage>
</organism>
<keyword evidence="2" id="KW-1185">Reference proteome</keyword>
<proteinExistence type="predicted"/>
<dbReference type="Proteomes" id="UP001295444">
    <property type="component" value="Chromosome 07"/>
</dbReference>
<evidence type="ECO:0000313" key="1">
    <source>
        <dbReference type="EMBL" id="CAH2305164.1"/>
    </source>
</evidence>
<gene>
    <name evidence="1" type="ORF">PECUL_23A021207</name>
</gene>
<sequence length="210" mass="24146">MEALEQFLSGDEESQFSVTTAKLETLMQLLCDEVETERVLLRRNQAELTELEADTLKRSSERESFVSRMAQTINLRELLEEEAETKRQLDRILQELEILHKGSDTGSSEAAAEDILEKLEVNTDNAIASLTEKETHLLQQKEQLLKLMETTQKALAECKLKEQKAQEKLCEAVQGSSKCSQQREADRLRNSRFTQQHCLLIYAVLINYKR</sequence>
<dbReference type="AlphaFoldDB" id="A0AAD1SRC0"/>
<accession>A0AAD1SRC0</accession>